<comment type="subcellular location">
    <subcellularLocation>
        <location evidence="1">Cell membrane</location>
        <topology evidence="1">Multi-pass membrane protein</topology>
    </subcellularLocation>
    <subcellularLocation>
        <location evidence="2">Lysosome membrane</location>
    </subcellularLocation>
</comment>
<dbReference type="GO" id="GO:0005886">
    <property type="term" value="C:plasma membrane"/>
    <property type="evidence" value="ECO:0007669"/>
    <property type="project" value="UniProtKB-SubCell"/>
</dbReference>
<evidence type="ECO:0000256" key="11">
    <source>
        <dbReference type="ARBA" id="ARBA00023228"/>
    </source>
</evidence>
<protein>
    <recommendedName>
        <fullName evidence="4">Solute carrier family 12 member 9</fullName>
    </recommendedName>
</protein>
<feature type="transmembrane region" description="Helical" evidence="12">
    <location>
        <begin position="115"/>
        <end position="138"/>
    </location>
</feature>
<dbReference type="PANTHER" id="PTHR11827">
    <property type="entry name" value="SOLUTE CARRIER FAMILY 12, CATION COTRANSPORTERS"/>
    <property type="match status" value="1"/>
</dbReference>
<keyword evidence="11" id="KW-0458">Lysosome</keyword>
<feature type="transmembrane region" description="Helical" evidence="12">
    <location>
        <begin position="417"/>
        <end position="436"/>
    </location>
</feature>
<feature type="domain" description="SLC12A transporter C-terminal" evidence="14">
    <location>
        <begin position="491"/>
        <end position="577"/>
    </location>
</feature>
<name>A0A6A4T547_SCOMX</name>
<keyword evidence="10" id="KW-0325">Glycoprotein</keyword>
<dbReference type="Pfam" id="PF00324">
    <property type="entry name" value="AA_permease"/>
    <property type="match status" value="1"/>
</dbReference>
<evidence type="ECO:0000256" key="7">
    <source>
        <dbReference type="ARBA" id="ARBA00022692"/>
    </source>
</evidence>
<comment type="similarity">
    <text evidence="3">Belongs to the SLC12A transporter family.</text>
</comment>
<evidence type="ECO:0000256" key="8">
    <source>
        <dbReference type="ARBA" id="ARBA00022989"/>
    </source>
</evidence>
<evidence type="ECO:0000256" key="4">
    <source>
        <dbReference type="ARBA" id="ARBA00019359"/>
    </source>
</evidence>
<evidence type="ECO:0000259" key="13">
    <source>
        <dbReference type="Pfam" id="PF00324"/>
    </source>
</evidence>
<dbReference type="GO" id="GO:0055075">
    <property type="term" value="P:potassium ion homeostasis"/>
    <property type="evidence" value="ECO:0007669"/>
    <property type="project" value="TreeGrafter"/>
</dbReference>
<feature type="domain" description="Amino acid permease/ SLC12A" evidence="13">
    <location>
        <begin position="50"/>
        <end position="464"/>
    </location>
</feature>
<dbReference type="InterPro" id="IPR004841">
    <property type="entry name" value="AA-permease/SLC12A_dom"/>
</dbReference>
<evidence type="ECO:0000256" key="12">
    <source>
        <dbReference type="SAM" id="Phobius"/>
    </source>
</evidence>
<dbReference type="GO" id="GO:0015379">
    <property type="term" value="F:potassium:chloride symporter activity"/>
    <property type="evidence" value="ECO:0007669"/>
    <property type="project" value="TreeGrafter"/>
</dbReference>
<feature type="transmembrane region" description="Helical" evidence="12">
    <location>
        <begin position="299"/>
        <end position="318"/>
    </location>
</feature>
<evidence type="ECO:0000256" key="9">
    <source>
        <dbReference type="ARBA" id="ARBA00023136"/>
    </source>
</evidence>
<evidence type="ECO:0000259" key="14">
    <source>
        <dbReference type="Pfam" id="PF03522"/>
    </source>
</evidence>
<comment type="caution">
    <text evidence="15">The sequence shown here is derived from an EMBL/GenBank/DDBJ whole genome shotgun (WGS) entry which is preliminary data.</text>
</comment>
<feature type="transmembrane region" description="Helical" evidence="12">
    <location>
        <begin position="159"/>
        <end position="184"/>
    </location>
</feature>
<organism evidence="15 16">
    <name type="scientific">Scophthalmus maximus</name>
    <name type="common">Turbot</name>
    <name type="synonym">Psetta maxima</name>
    <dbReference type="NCBI Taxonomy" id="52904"/>
    <lineage>
        <taxon>Eukaryota</taxon>
        <taxon>Metazoa</taxon>
        <taxon>Chordata</taxon>
        <taxon>Craniata</taxon>
        <taxon>Vertebrata</taxon>
        <taxon>Euteleostomi</taxon>
        <taxon>Actinopterygii</taxon>
        <taxon>Neopterygii</taxon>
        <taxon>Teleostei</taxon>
        <taxon>Neoteleostei</taxon>
        <taxon>Acanthomorphata</taxon>
        <taxon>Carangaria</taxon>
        <taxon>Pleuronectiformes</taxon>
        <taxon>Pleuronectoidei</taxon>
        <taxon>Scophthalmidae</taxon>
        <taxon>Scophthalmus</taxon>
    </lineage>
</organism>
<feature type="transmembrane region" description="Helical" evidence="12">
    <location>
        <begin position="339"/>
        <end position="366"/>
    </location>
</feature>
<dbReference type="EMBL" id="VEVO01000008">
    <property type="protein sequence ID" value="KAF0038251.1"/>
    <property type="molecule type" value="Genomic_DNA"/>
</dbReference>
<evidence type="ECO:0000313" key="16">
    <source>
        <dbReference type="Proteomes" id="UP000438429"/>
    </source>
</evidence>
<evidence type="ECO:0000256" key="1">
    <source>
        <dbReference type="ARBA" id="ARBA00004651"/>
    </source>
</evidence>
<dbReference type="Pfam" id="PF03522">
    <property type="entry name" value="SLC12"/>
    <property type="match status" value="1"/>
</dbReference>
<evidence type="ECO:0000256" key="2">
    <source>
        <dbReference type="ARBA" id="ARBA00004656"/>
    </source>
</evidence>
<dbReference type="FunFam" id="1.20.1740.10:FF:000013">
    <property type="entry name" value="Solute carrier family 12 member"/>
    <property type="match status" value="1"/>
</dbReference>
<proteinExistence type="inferred from homology"/>
<feature type="transmembrane region" description="Helical" evidence="12">
    <location>
        <begin position="386"/>
        <end position="405"/>
    </location>
</feature>
<dbReference type="GO" id="GO:0055064">
    <property type="term" value="P:chloride ion homeostasis"/>
    <property type="evidence" value="ECO:0007669"/>
    <property type="project" value="TreeGrafter"/>
</dbReference>
<keyword evidence="8 12" id="KW-1133">Transmembrane helix</keyword>
<evidence type="ECO:0000313" key="15">
    <source>
        <dbReference type="EMBL" id="KAF0038251.1"/>
    </source>
</evidence>
<keyword evidence="5" id="KW-0813">Transport</keyword>
<dbReference type="InterPro" id="IPR018491">
    <property type="entry name" value="SLC12_C"/>
</dbReference>
<evidence type="ECO:0000256" key="10">
    <source>
        <dbReference type="ARBA" id="ARBA00023180"/>
    </source>
</evidence>
<evidence type="ECO:0000256" key="5">
    <source>
        <dbReference type="ARBA" id="ARBA00022448"/>
    </source>
</evidence>
<dbReference type="AlphaFoldDB" id="A0A6A4T547"/>
<evidence type="ECO:0000256" key="6">
    <source>
        <dbReference type="ARBA" id="ARBA00022475"/>
    </source>
</evidence>
<dbReference type="GO" id="GO:0005765">
    <property type="term" value="C:lysosomal membrane"/>
    <property type="evidence" value="ECO:0007669"/>
    <property type="project" value="UniProtKB-SubCell"/>
</dbReference>
<dbReference type="InterPro" id="IPR004842">
    <property type="entry name" value="SLC12A_fam"/>
</dbReference>
<dbReference type="GO" id="GO:0006884">
    <property type="term" value="P:cell volume homeostasis"/>
    <property type="evidence" value="ECO:0007669"/>
    <property type="project" value="TreeGrafter"/>
</dbReference>
<dbReference type="Proteomes" id="UP000438429">
    <property type="component" value="Unassembled WGS sequence"/>
</dbReference>
<keyword evidence="6" id="KW-1003">Cell membrane</keyword>
<keyword evidence="7 12" id="KW-0812">Transmembrane</keyword>
<dbReference type="Gene3D" id="1.20.1740.10">
    <property type="entry name" value="Amino acid/polyamine transporter I"/>
    <property type="match status" value="1"/>
</dbReference>
<accession>A0A6A4T547</accession>
<feature type="transmembrane region" description="Helical" evidence="12">
    <location>
        <begin position="258"/>
        <end position="279"/>
    </location>
</feature>
<keyword evidence="9 12" id="KW-0472">Membrane</keyword>
<feature type="transmembrane region" description="Helical" evidence="12">
    <location>
        <begin position="78"/>
        <end position="103"/>
    </location>
</feature>
<feature type="transmembrane region" description="Helical" evidence="12">
    <location>
        <begin position="48"/>
        <end position="66"/>
    </location>
</feature>
<sequence length="844" mass="92463">MSNERTPLVPSGVCGLSVDTAACAASLDDTPESGSGTPSKDPRQLDTFFGVMVPTVLSMFSIVLFLRTGFVVGHAGLLQGLLMVFVAYTIVSLTILSICAISTNGAIQEFGGSIGLMFFLAKVFACGEYVLGLVEAILDVFGSEPESPVSKGIRVLPQGYWYTVLYSTVVLLLCLLVCLVGAHIYCRTAFVILLVVTVSLLSIFISAVAVKPQDFVITHTGPGNQTLRYNASYTGFSATTLRNNLGSGYSLDYSTNSVMSFSTVFAIMFTSCTGIMAGANMSGELKTPSVSIPKGTIVAVFYSFTVYVLLFILVGATCDRTLLIQDYGFLQRINLWSPFVTIGIYCASLSAAMCSMIGASRILHALALDHLFGLPLVPAAVTSSSGNPWVAVLYTWGLAQCVVFAGQLNAVASLVTVFYLLAYAAVDLACLALEWASAPNFRPTFQLFSWHTCLLGIVRKYLLMLDVRKDHVKFWRPQVLLMVANPRSSCQLILFVNQLKKGGLYVLGHVQLGDLDSLPSDPVQQQYNFWLSLVDKLGVKAFVDLTLSPSVRQGTQHLLRITGLGGMKPNMLILGFYDSCTPEDFFLQDSAFYDSSLGRSSEGEYNFGVDLPSLQAHFPPVRHIESPRWLSPEEYVGIISDAIKMNKNVCLGRYFFQLEGEGKDSKVDGSERTIDVWPLNLLQPGSRDYEDVCSLFLLQMACVLNMSSKWRHARMRIFLNVETESSVQGWVVNEETVRELLRKLRIRASITLVPWDSVVQHHVQPNVENPAEQTQALSDGFLTAVNCMIMEHSSQAAVRFLYLPRPPAHHSQSQQYVAQLEAVTSGLGPTLLIHGVTPVTYTDL</sequence>
<reference evidence="15 16" key="1">
    <citation type="submission" date="2019-06" db="EMBL/GenBank/DDBJ databases">
        <title>Draft genomes of female and male turbot (Scophthalmus maximus).</title>
        <authorList>
            <person name="Xu H."/>
            <person name="Xu X.-W."/>
            <person name="Shao C."/>
            <person name="Chen S."/>
        </authorList>
    </citation>
    <scope>NUCLEOTIDE SEQUENCE [LARGE SCALE GENOMIC DNA]</scope>
    <source>
        <strain evidence="15">Ysfricsl-2016a</strain>
        <tissue evidence="15">Blood</tissue>
    </source>
</reference>
<gene>
    <name evidence="15" type="ORF">F2P81_008735</name>
</gene>
<feature type="transmembrane region" description="Helical" evidence="12">
    <location>
        <begin position="190"/>
        <end position="210"/>
    </location>
</feature>
<evidence type="ECO:0000256" key="3">
    <source>
        <dbReference type="ARBA" id="ARBA00010593"/>
    </source>
</evidence>
<dbReference type="PANTHER" id="PTHR11827:SF98">
    <property type="entry name" value="SOLUTE CARRIER FAMILY 12 MEMBER 9"/>
    <property type="match status" value="1"/>
</dbReference>